<comment type="caution">
    <text evidence="1">The sequence shown here is derived from an EMBL/GenBank/DDBJ whole genome shotgun (WGS) entry which is preliminary data.</text>
</comment>
<protein>
    <recommendedName>
        <fullName evidence="3">Lipoprotein</fullName>
    </recommendedName>
</protein>
<evidence type="ECO:0008006" key="3">
    <source>
        <dbReference type="Google" id="ProtNLM"/>
    </source>
</evidence>
<gene>
    <name evidence="1" type="ORF">VIBC2010_15199</name>
</gene>
<dbReference type="AlphaFoldDB" id="E3BNH4"/>
<keyword evidence="2" id="KW-1185">Reference proteome</keyword>
<dbReference type="Proteomes" id="UP000002943">
    <property type="component" value="Unassembled WGS sequence"/>
</dbReference>
<evidence type="ECO:0000313" key="1">
    <source>
        <dbReference type="EMBL" id="EFP95393.1"/>
    </source>
</evidence>
<dbReference type="EMBL" id="AEIU01000096">
    <property type="protein sequence ID" value="EFP95393.1"/>
    <property type="molecule type" value="Genomic_DNA"/>
</dbReference>
<dbReference type="PROSITE" id="PS51257">
    <property type="entry name" value="PROKAR_LIPOPROTEIN"/>
    <property type="match status" value="1"/>
</dbReference>
<dbReference type="RefSeq" id="WP_009602751.1">
    <property type="nucleotide sequence ID" value="NZ_AEIU01000096.1"/>
</dbReference>
<sequence>MKKLIITSIVSVTILAGCDSVPEENLQYAKDLAYCSGVTYAVKRHPETRHGVMLDDSQLGIAVAREITNSADTELIKAFNNGYNSVENRIAAVDRSTINEGDNFVEWDRISLMPSTCKREINITPVTNKTSANIPDSSLTKVYIEDLSSWLN</sequence>
<organism evidence="1 2">
    <name type="scientific">Vibrio caribbeanicus ATCC BAA-2122</name>
    <dbReference type="NCBI Taxonomy" id="796620"/>
    <lineage>
        <taxon>Bacteria</taxon>
        <taxon>Pseudomonadati</taxon>
        <taxon>Pseudomonadota</taxon>
        <taxon>Gammaproteobacteria</taxon>
        <taxon>Vibrionales</taxon>
        <taxon>Vibrionaceae</taxon>
        <taxon>Vibrio</taxon>
    </lineage>
</organism>
<proteinExistence type="predicted"/>
<reference evidence="1 2" key="1">
    <citation type="journal article" date="2012" name="Int. J. Syst. Evol. Microbiol.">
        <title>Vibrio caribbeanicus sp. nov., isolated from the marine sponge Scleritoderma cyanea.</title>
        <authorList>
            <person name="Hoffmann M."/>
            <person name="Monday S.R."/>
            <person name="Allard M.W."/>
            <person name="Strain E.A."/>
            <person name="Whittaker P."/>
            <person name="Naum M."/>
            <person name="McCarthy P.J."/>
            <person name="Lopez J.V."/>
            <person name="Fischer M."/>
            <person name="Brown E.W."/>
        </authorList>
    </citation>
    <scope>NUCLEOTIDE SEQUENCE [LARGE SCALE GENOMIC DNA]</scope>
    <source>
        <strain evidence="1 2">ATCC BAA-2122</strain>
    </source>
</reference>
<accession>E3BNH4</accession>
<evidence type="ECO:0000313" key="2">
    <source>
        <dbReference type="Proteomes" id="UP000002943"/>
    </source>
</evidence>
<name>E3BNH4_9VIBR</name>